<dbReference type="HOGENOM" id="CLU_026091_1_0_6"/>
<protein>
    <submittedName>
        <fullName evidence="2">Putative lipoprotein</fullName>
    </submittedName>
</protein>
<name>A4C8B0_9GAMM</name>
<dbReference type="InterPro" id="IPR007443">
    <property type="entry name" value="LpoA"/>
</dbReference>
<dbReference type="eggNOG" id="COG3107">
    <property type="taxonomic scope" value="Bacteria"/>
</dbReference>
<dbReference type="Gene3D" id="1.25.40.650">
    <property type="match status" value="1"/>
</dbReference>
<reference evidence="2 3" key="1">
    <citation type="submission" date="2006-02" db="EMBL/GenBank/DDBJ databases">
        <authorList>
            <person name="Moran M.A."/>
            <person name="Kjelleberg S."/>
            <person name="Egan S."/>
            <person name="Saunders N."/>
            <person name="Thomas T."/>
            <person name="Ferriera S."/>
            <person name="Johnson J."/>
            <person name="Kravitz S."/>
            <person name="Halpern A."/>
            <person name="Remington K."/>
            <person name="Beeson K."/>
            <person name="Tran B."/>
            <person name="Rogers Y.-H."/>
            <person name="Friedman R."/>
            <person name="Venter J.C."/>
        </authorList>
    </citation>
    <scope>NUCLEOTIDE SEQUENCE [LARGE SCALE GENOMIC DNA]</scope>
    <source>
        <strain evidence="2 3">D2</strain>
    </source>
</reference>
<evidence type="ECO:0000256" key="1">
    <source>
        <dbReference type="ARBA" id="ARBA00023136"/>
    </source>
</evidence>
<keyword evidence="1" id="KW-0472">Membrane</keyword>
<dbReference type="SUPFAM" id="SSF53822">
    <property type="entry name" value="Periplasmic binding protein-like I"/>
    <property type="match status" value="1"/>
</dbReference>
<accession>A4C8B0</accession>
<dbReference type="InterPro" id="IPR028082">
    <property type="entry name" value="Peripla_BP_I"/>
</dbReference>
<organism evidence="2 3">
    <name type="scientific">Pseudoalteromonas tunicata D2</name>
    <dbReference type="NCBI Taxonomy" id="87626"/>
    <lineage>
        <taxon>Bacteria</taxon>
        <taxon>Pseudomonadati</taxon>
        <taxon>Pseudomonadota</taxon>
        <taxon>Gammaproteobacteria</taxon>
        <taxon>Alteromonadales</taxon>
        <taxon>Pseudoalteromonadaceae</taxon>
        <taxon>Pseudoalteromonas</taxon>
    </lineage>
</organism>
<evidence type="ECO:0000313" key="2">
    <source>
        <dbReference type="EMBL" id="EAR28825.1"/>
    </source>
</evidence>
<sequence>MLSACSTTDKTAIAPQTVEKPTNKVANKQFDAQALYESTRLKRGVDKIQLLYAARDKAIDEQKWSLLEIISNELIKSQGVDRTQNTLYLALAQFKQRQYASALSLLDEQQDKMTSPVHFYWHQYISGQIYAAQALTLQALPFLFRASETAEKHQLPAQDLNRLVWQQITQLPAFTLQSLQQGSNIQQGWVNLALYSQLYVGNPIALHSAMNNWQRRYPHHPASFALPEKMQNLLEIEPFAVKKLAVLLPLKDEKNRRNSEAISNGILAATTFNQGNEVHFIDSEQNSDDLKLQLSQLQPDFIVGPLLRENISRLENDGVLTDYPVIFLNSSEQPQAAFEHFYFALSPEHEINQAIEHFLTEPYKKPLILAPQNRSGTRLIEYFQNQWQQYSEVKPEVALYSSTKDLQQQVRQLLEVDKSQQRISTINLMFKEKLHSEPRSRRDFDVIYIIADAVKTRLLKPYFDVSISTFAEQVPIYAMSRSHSPQVDKSDKRDLQGLYFTDMPWMIPNTHTAAELRSQFDSLWQDNNDLQQQLFAMGYDAVKLIPELRQLNALPGKGVQGLTGRLSVNDAGAIERQLQWAQYQKDSIITVERVQQKPTPLFMLEPLLNSVQNDIEAP</sequence>
<dbReference type="EMBL" id="AAOH01000003">
    <property type="protein sequence ID" value="EAR28825.1"/>
    <property type="molecule type" value="Genomic_DNA"/>
</dbReference>
<dbReference type="PANTHER" id="PTHR38038:SF1">
    <property type="entry name" value="PENICILLIN-BINDING PROTEIN ACTIVATOR LPOA"/>
    <property type="match status" value="1"/>
</dbReference>
<dbReference type="GO" id="GO:0009252">
    <property type="term" value="P:peptidoglycan biosynthetic process"/>
    <property type="evidence" value="ECO:0007669"/>
    <property type="project" value="TreeGrafter"/>
</dbReference>
<dbReference type="STRING" id="87626.PTD2_07274"/>
<evidence type="ECO:0000313" key="3">
    <source>
        <dbReference type="Proteomes" id="UP000006201"/>
    </source>
</evidence>
<dbReference type="GO" id="GO:0031241">
    <property type="term" value="C:periplasmic side of cell outer membrane"/>
    <property type="evidence" value="ECO:0007669"/>
    <property type="project" value="TreeGrafter"/>
</dbReference>
<dbReference type="Proteomes" id="UP000006201">
    <property type="component" value="Unassembled WGS sequence"/>
</dbReference>
<gene>
    <name evidence="2" type="ORF">PTD2_07274</name>
</gene>
<dbReference type="Pfam" id="PF04348">
    <property type="entry name" value="LppC"/>
    <property type="match status" value="1"/>
</dbReference>
<dbReference type="GO" id="GO:0030234">
    <property type="term" value="F:enzyme regulator activity"/>
    <property type="evidence" value="ECO:0007669"/>
    <property type="project" value="TreeGrafter"/>
</dbReference>
<dbReference type="CDD" id="cd06339">
    <property type="entry name" value="PBP1_YraM_LppC_lipoprotein-like"/>
    <property type="match status" value="1"/>
</dbReference>
<dbReference type="AlphaFoldDB" id="A4C8B0"/>
<keyword evidence="2" id="KW-0449">Lipoprotein</keyword>
<dbReference type="Gene3D" id="3.40.50.2300">
    <property type="match status" value="2"/>
</dbReference>
<comment type="caution">
    <text evidence="2">The sequence shown here is derived from an EMBL/GenBank/DDBJ whole genome shotgun (WGS) entry which is preliminary data.</text>
</comment>
<dbReference type="PANTHER" id="PTHR38038">
    <property type="entry name" value="PENICILLIN-BINDING PROTEIN ACTIVATOR LPOA"/>
    <property type="match status" value="1"/>
</dbReference>
<keyword evidence="3" id="KW-1185">Reference proteome</keyword>
<proteinExistence type="predicted"/>